<name>A7HQ63_PARL1</name>
<feature type="region of interest" description="Disordered" evidence="5">
    <location>
        <begin position="154"/>
        <end position="175"/>
    </location>
</feature>
<evidence type="ECO:0000256" key="4">
    <source>
        <dbReference type="PROSITE-ProRule" id="PRU00169"/>
    </source>
</evidence>
<sequence length="175" mass="19585">MWQRSEPRKNTITAETYAQLGVLVVEDTLHMATLLRGVLNGIGIRNIVSARSGEDALSALMRGRVDLAIMDDLEPPLDGLSVVRAIRLAEEDTLNQIPVIYLTTKRERSAIIAARDAGVTEILSKPFSAQQLIERMETVLTRPRTIVRSEAFTGPDRRRRDGKAIVKRREADRKP</sequence>
<evidence type="ECO:0000259" key="6">
    <source>
        <dbReference type="PROSITE" id="PS50110"/>
    </source>
</evidence>
<dbReference type="RefSeq" id="WP_011995337.1">
    <property type="nucleotide sequence ID" value="NC_009719.1"/>
</dbReference>
<dbReference type="KEGG" id="pla:Plav_0423"/>
<keyword evidence="1 4" id="KW-0597">Phosphoprotein</keyword>
<dbReference type="STRING" id="402881.Plav_0423"/>
<keyword evidence="3" id="KW-0804">Transcription</keyword>
<dbReference type="Pfam" id="PF00072">
    <property type="entry name" value="Response_reg"/>
    <property type="match status" value="1"/>
</dbReference>
<accession>A7HQ63</accession>
<dbReference type="AlphaFoldDB" id="A7HQ63"/>
<feature type="modified residue" description="4-aspartylphosphate" evidence="4">
    <location>
        <position position="71"/>
    </location>
</feature>
<dbReference type="eggNOG" id="COG0745">
    <property type="taxonomic scope" value="Bacteria"/>
</dbReference>
<dbReference type="PANTHER" id="PTHR44591:SF3">
    <property type="entry name" value="RESPONSE REGULATORY DOMAIN-CONTAINING PROTEIN"/>
    <property type="match status" value="1"/>
</dbReference>
<evidence type="ECO:0000256" key="5">
    <source>
        <dbReference type="SAM" id="MobiDB-lite"/>
    </source>
</evidence>
<dbReference type="HOGENOM" id="CLU_000445_69_12_5"/>
<protein>
    <submittedName>
        <fullName evidence="7">Response regulator receiver protein</fullName>
    </submittedName>
</protein>
<dbReference type="Gene3D" id="3.40.50.2300">
    <property type="match status" value="1"/>
</dbReference>
<dbReference type="Proteomes" id="UP000006377">
    <property type="component" value="Chromosome"/>
</dbReference>
<dbReference type="OrthoDB" id="9786548at2"/>
<gene>
    <name evidence="7" type="ordered locus">Plav_0423</name>
</gene>
<dbReference type="PANTHER" id="PTHR44591">
    <property type="entry name" value="STRESS RESPONSE REGULATOR PROTEIN 1"/>
    <property type="match status" value="1"/>
</dbReference>
<dbReference type="InterPro" id="IPR001789">
    <property type="entry name" value="Sig_transdc_resp-reg_receiver"/>
</dbReference>
<organism evidence="7 8">
    <name type="scientific">Parvibaculum lavamentivorans (strain DS-1 / DSM 13023 / NCIMB 13966)</name>
    <dbReference type="NCBI Taxonomy" id="402881"/>
    <lineage>
        <taxon>Bacteria</taxon>
        <taxon>Pseudomonadati</taxon>
        <taxon>Pseudomonadota</taxon>
        <taxon>Alphaproteobacteria</taxon>
        <taxon>Hyphomicrobiales</taxon>
        <taxon>Parvibaculaceae</taxon>
        <taxon>Parvibaculum</taxon>
    </lineage>
</organism>
<keyword evidence="2" id="KW-0805">Transcription regulation</keyword>
<evidence type="ECO:0000256" key="2">
    <source>
        <dbReference type="ARBA" id="ARBA00023015"/>
    </source>
</evidence>
<evidence type="ECO:0000313" key="8">
    <source>
        <dbReference type="Proteomes" id="UP000006377"/>
    </source>
</evidence>
<feature type="compositionally biased region" description="Basic and acidic residues" evidence="5">
    <location>
        <begin position="155"/>
        <end position="175"/>
    </location>
</feature>
<evidence type="ECO:0000256" key="1">
    <source>
        <dbReference type="ARBA" id="ARBA00022553"/>
    </source>
</evidence>
<keyword evidence="8" id="KW-1185">Reference proteome</keyword>
<proteinExistence type="predicted"/>
<dbReference type="PROSITE" id="PS50110">
    <property type="entry name" value="RESPONSE_REGULATORY"/>
    <property type="match status" value="1"/>
</dbReference>
<evidence type="ECO:0000256" key="3">
    <source>
        <dbReference type="ARBA" id="ARBA00023163"/>
    </source>
</evidence>
<dbReference type="SMART" id="SM00448">
    <property type="entry name" value="REC"/>
    <property type="match status" value="1"/>
</dbReference>
<evidence type="ECO:0000313" key="7">
    <source>
        <dbReference type="EMBL" id="ABS62046.1"/>
    </source>
</evidence>
<feature type="domain" description="Response regulatory" evidence="6">
    <location>
        <begin position="21"/>
        <end position="140"/>
    </location>
</feature>
<dbReference type="GO" id="GO:0000160">
    <property type="term" value="P:phosphorelay signal transduction system"/>
    <property type="evidence" value="ECO:0007669"/>
    <property type="project" value="InterPro"/>
</dbReference>
<dbReference type="InterPro" id="IPR050595">
    <property type="entry name" value="Bact_response_regulator"/>
</dbReference>
<dbReference type="InterPro" id="IPR011006">
    <property type="entry name" value="CheY-like_superfamily"/>
</dbReference>
<dbReference type="EMBL" id="CP000774">
    <property type="protein sequence ID" value="ABS62046.1"/>
    <property type="molecule type" value="Genomic_DNA"/>
</dbReference>
<reference evidence="7 8" key="1">
    <citation type="journal article" date="2011" name="Stand. Genomic Sci.">
        <title>Complete genome sequence of Parvibaculum lavamentivorans type strain (DS-1(T)).</title>
        <authorList>
            <person name="Schleheck D."/>
            <person name="Weiss M."/>
            <person name="Pitluck S."/>
            <person name="Bruce D."/>
            <person name="Land M.L."/>
            <person name="Han S."/>
            <person name="Saunders E."/>
            <person name="Tapia R."/>
            <person name="Detter C."/>
            <person name="Brettin T."/>
            <person name="Han J."/>
            <person name="Woyke T."/>
            <person name="Goodwin L."/>
            <person name="Pennacchio L."/>
            <person name="Nolan M."/>
            <person name="Cook A.M."/>
            <person name="Kjelleberg S."/>
            <person name="Thomas T."/>
        </authorList>
    </citation>
    <scope>NUCLEOTIDE SEQUENCE [LARGE SCALE GENOMIC DNA]</scope>
    <source>
        <strain evidence="8">DS-1 / DSM 13023 / NCIMB 13966</strain>
    </source>
</reference>
<dbReference type="SUPFAM" id="SSF52172">
    <property type="entry name" value="CheY-like"/>
    <property type="match status" value="1"/>
</dbReference>